<protein>
    <submittedName>
        <fullName evidence="1">Uncharacterized protein</fullName>
    </submittedName>
</protein>
<accession>A0A8S5TCC5</accession>
<evidence type="ECO:0000313" key="1">
    <source>
        <dbReference type="EMBL" id="DAF60410.1"/>
    </source>
</evidence>
<sequence length="39" mass="4666">MFHRYGKVESCEPPSFALSLELCYLCSKNRRLNYGRQRI</sequence>
<dbReference type="EMBL" id="BK032788">
    <property type="protein sequence ID" value="DAF60410.1"/>
    <property type="molecule type" value="Genomic_DNA"/>
</dbReference>
<organism evidence="1">
    <name type="scientific">Siphoviridae sp. ctmHK36</name>
    <dbReference type="NCBI Taxonomy" id="2827931"/>
    <lineage>
        <taxon>Viruses</taxon>
        <taxon>Duplodnaviria</taxon>
        <taxon>Heunggongvirae</taxon>
        <taxon>Uroviricota</taxon>
        <taxon>Caudoviricetes</taxon>
    </lineage>
</organism>
<name>A0A8S5TCC5_9CAUD</name>
<proteinExistence type="predicted"/>
<reference evidence="1" key="1">
    <citation type="journal article" date="2021" name="Proc. Natl. Acad. Sci. U.S.A.">
        <title>A Catalog of Tens of Thousands of Viruses from Human Metagenomes Reveals Hidden Associations with Chronic Diseases.</title>
        <authorList>
            <person name="Tisza M.J."/>
            <person name="Buck C.B."/>
        </authorList>
    </citation>
    <scope>NUCLEOTIDE SEQUENCE</scope>
    <source>
        <strain evidence="1">CtmHK36</strain>
    </source>
</reference>